<name>A0ABY6HMC2_9ARCH</name>
<dbReference type="EMBL" id="CP104013">
    <property type="protein sequence ID" value="UYP44657.1"/>
    <property type="molecule type" value="Genomic_DNA"/>
</dbReference>
<evidence type="ECO:0000313" key="2">
    <source>
        <dbReference type="Proteomes" id="UP001208689"/>
    </source>
</evidence>
<evidence type="ECO:0000313" key="1">
    <source>
        <dbReference type="EMBL" id="UYP44657.1"/>
    </source>
</evidence>
<proteinExistence type="predicted"/>
<reference evidence="1" key="1">
    <citation type="submission" date="2022-09" db="EMBL/GenBank/DDBJ databases">
        <title>Actin cytoskeleton and complex cell architecture in an #Asgard archaeon.</title>
        <authorList>
            <person name="Ponce Toledo R.I."/>
            <person name="Schleper C."/>
            <person name="Rodrigues Oliveira T."/>
            <person name="Wollweber F."/>
            <person name="Xu J."/>
            <person name="Rittmann S."/>
            <person name="Klingl A."/>
            <person name="Pilhofer M."/>
        </authorList>
    </citation>
    <scope>NUCLEOTIDE SEQUENCE</scope>
    <source>
        <strain evidence="1">B-35</strain>
    </source>
</reference>
<organism evidence="1 2">
    <name type="scientific">Candidatus Lokiarchaeum ossiferum</name>
    <dbReference type="NCBI Taxonomy" id="2951803"/>
    <lineage>
        <taxon>Archaea</taxon>
        <taxon>Promethearchaeati</taxon>
        <taxon>Promethearchaeota</taxon>
        <taxon>Promethearchaeia</taxon>
        <taxon>Promethearchaeales</taxon>
        <taxon>Promethearchaeaceae</taxon>
        <taxon>Candidatus Lokiarchaeum</taxon>
    </lineage>
</organism>
<sequence length="92" mass="10666">MKMASRSDNLTIKFGREEVDSIVPYNVALERLKQFAAKYTRNEVYETIQAKNSKRTRKDYPSIEEAANTLSILSNKIHNNIEYLAKILQSKK</sequence>
<dbReference type="Proteomes" id="UP001208689">
    <property type="component" value="Chromosome"/>
</dbReference>
<evidence type="ECO:0008006" key="3">
    <source>
        <dbReference type="Google" id="ProtNLM"/>
    </source>
</evidence>
<keyword evidence="2" id="KW-1185">Reference proteome</keyword>
<gene>
    <name evidence="1" type="ORF">NEF87_000942</name>
</gene>
<accession>A0ABY6HMC2</accession>
<protein>
    <recommendedName>
        <fullName evidence="3">HEPN domain-containing protein</fullName>
    </recommendedName>
</protein>